<feature type="transmembrane region" description="Helical" evidence="7">
    <location>
        <begin position="41"/>
        <end position="58"/>
    </location>
</feature>
<evidence type="ECO:0000256" key="4">
    <source>
        <dbReference type="ARBA" id="ARBA00022692"/>
    </source>
</evidence>
<keyword evidence="6 7" id="KW-0472">Membrane</keyword>
<dbReference type="EMBL" id="JAQQCL010000010">
    <property type="protein sequence ID" value="MFM0717789.1"/>
    <property type="molecule type" value="Genomic_DNA"/>
</dbReference>
<organism evidence="8 9">
    <name type="scientific">Paraburkholderia strydomiana</name>
    <dbReference type="NCBI Taxonomy" id="1245417"/>
    <lineage>
        <taxon>Bacteria</taxon>
        <taxon>Pseudomonadati</taxon>
        <taxon>Pseudomonadota</taxon>
        <taxon>Betaproteobacteria</taxon>
        <taxon>Burkholderiales</taxon>
        <taxon>Burkholderiaceae</taxon>
        <taxon>Paraburkholderia</taxon>
    </lineage>
</organism>
<proteinExistence type="inferred from homology"/>
<keyword evidence="3 7" id="KW-1003">Cell membrane</keyword>
<keyword evidence="4 7" id="KW-0812">Transmembrane</keyword>
<dbReference type="NCBIfam" id="TIGR01401">
    <property type="entry name" value="fliR_like_III"/>
    <property type="match status" value="1"/>
</dbReference>
<feature type="transmembrane region" description="Helical" evidence="7">
    <location>
        <begin position="129"/>
        <end position="152"/>
    </location>
</feature>
<protein>
    <submittedName>
        <fullName evidence="8">Type III secretion system export apparatus subunit SctT</fullName>
    </submittedName>
</protein>
<comment type="caution">
    <text evidence="8">The sequence shown here is derived from an EMBL/GenBank/DDBJ whole genome shotgun (WGS) entry which is preliminary data.</text>
</comment>
<evidence type="ECO:0000313" key="9">
    <source>
        <dbReference type="Proteomes" id="UP001629392"/>
    </source>
</evidence>
<dbReference type="InterPro" id="IPR006304">
    <property type="entry name" value="T3SS_SpaR/YscT"/>
</dbReference>
<dbReference type="PANTHER" id="PTHR30065:SF1">
    <property type="entry name" value="SURFACE PRESENTATION OF ANTIGENS PROTEIN SPAR"/>
    <property type="match status" value="1"/>
</dbReference>
<evidence type="ECO:0000256" key="1">
    <source>
        <dbReference type="ARBA" id="ARBA00004651"/>
    </source>
</evidence>
<feature type="transmembrane region" description="Helical" evidence="7">
    <location>
        <begin position="12"/>
        <end position="34"/>
    </location>
</feature>
<feature type="transmembrane region" description="Helical" evidence="7">
    <location>
        <begin position="227"/>
        <end position="247"/>
    </location>
</feature>
<feature type="transmembrane region" description="Helical" evidence="7">
    <location>
        <begin position="189"/>
        <end position="207"/>
    </location>
</feature>
<evidence type="ECO:0000256" key="2">
    <source>
        <dbReference type="ARBA" id="ARBA00009772"/>
    </source>
</evidence>
<reference evidence="8 9" key="1">
    <citation type="journal article" date="2024" name="Chem. Sci.">
        <title>Discovery of megapolipeptins by genome mining of a Burkholderiales bacteria collection.</title>
        <authorList>
            <person name="Paulo B.S."/>
            <person name="Recchia M.J.J."/>
            <person name="Lee S."/>
            <person name="Fergusson C.H."/>
            <person name="Romanowski S.B."/>
            <person name="Hernandez A."/>
            <person name="Krull N."/>
            <person name="Liu D.Y."/>
            <person name="Cavanagh H."/>
            <person name="Bos A."/>
            <person name="Gray C.A."/>
            <person name="Murphy B.T."/>
            <person name="Linington R.G."/>
            <person name="Eustaquio A.S."/>
        </authorList>
    </citation>
    <scope>NUCLEOTIDE SEQUENCE [LARGE SCALE GENOMIC DNA]</scope>
    <source>
        <strain evidence="8 9">RL17-350-BIC-E</strain>
    </source>
</reference>
<keyword evidence="9" id="KW-1185">Reference proteome</keyword>
<dbReference type="PRINTS" id="PR00953">
    <property type="entry name" value="TYPE3IMRPROT"/>
</dbReference>
<name>A0ABW9EEL0_9BURK</name>
<gene>
    <name evidence="8" type="primary">sctT</name>
    <name evidence="8" type="ORF">PQQ73_15770</name>
</gene>
<evidence type="ECO:0000256" key="6">
    <source>
        <dbReference type="ARBA" id="ARBA00023136"/>
    </source>
</evidence>
<feature type="transmembrane region" description="Helical" evidence="7">
    <location>
        <begin position="70"/>
        <end position="96"/>
    </location>
</feature>
<dbReference type="PANTHER" id="PTHR30065">
    <property type="entry name" value="FLAGELLAR BIOSYNTHETIC PROTEIN FLIR"/>
    <property type="match status" value="1"/>
</dbReference>
<comment type="similarity">
    <text evidence="2 7">Belongs to the FliR/MopE/SpaR family.</text>
</comment>
<evidence type="ECO:0000256" key="3">
    <source>
        <dbReference type="ARBA" id="ARBA00022475"/>
    </source>
</evidence>
<accession>A0ABW9EEL0</accession>
<dbReference type="Pfam" id="PF01311">
    <property type="entry name" value="Bac_export_1"/>
    <property type="match status" value="1"/>
</dbReference>
<sequence length="261" mass="27984">MGDNSFAAIQAALHPLLLVMPRLLPMMLIVPVFGERVLTGLVRNGLIVVIALFASPIVDVPELAAIPPLLWMLILAKEALIGVLLGFTFSAVLWAIESVGHLIDFQTGSGNAAFFDPVSGAEGGPSGAFLNFLAITLFVTGGGLHLMLTLFLESYRLWPVDALTPNAHRVLDQFAIRATDSMLRATVKLATPVILVLVLAELGLGLIGRAVPQMNVFMLSQPVKSSLAFLMMALFLYFVYGSLQAFLAPDSPLFALLRATL</sequence>
<dbReference type="InterPro" id="IPR002010">
    <property type="entry name" value="T3SS_IM_R"/>
</dbReference>
<comment type="subcellular location">
    <subcellularLocation>
        <location evidence="1 7">Cell membrane</location>
        <topology evidence="1 7">Multi-pass membrane protein</topology>
    </subcellularLocation>
</comment>
<keyword evidence="5 7" id="KW-1133">Transmembrane helix</keyword>
<dbReference type="Proteomes" id="UP001629392">
    <property type="component" value="Unassembled WGS sequence"/>
</dbReference>
<evidence type="ECO:0000313" key="8">
    <source>
        <dbReference type="EMBL" id="MFM0717789.1"/>
    </source>
</evidence>
<evidence type="ECO:0000256" key="7">
    <source>
        <dbReference type="RuleBase" id="RU362072"/>
    </source>
</evidence>
<evidence type="ECO:0000256" key="5">
    <source>
        <dbReference type="ARBA" id="ARBA00022989"/>
    </source>
</evidence>